<dbReference type="Pfam" id="PF11887">
    <property type="entry name" value="Mce4_CUP1"/>
    <property type="match status" value="1"/>
</dbReference>
<evidence type="ECO:0000313" key="3">
    <source>
        <dbReference type="EMBL" id="GAA2413403.1"/>
    </source>
</evidence>
<dbReference type="PANTHER" id="PTHR33371">
    <property type="entry name" value="INTERMEMBRANE PHOSPHOLIPID TRANSPORT SYSTEM BINDING PROTEIN MLAD-RELATED"/>
    <property type="match status" value="1"/>
</dbReference>
<dbReference type="Pfam" id="PF02470">
    <property type="entry name" value="MlaD"/>
    <property type="match status" value="1"/>
</dbReference>
<evidence type="ECO:0000313" key="4">
    <source>
        <dbReference type="Proteomes" id="UP001501231"/>
    </source>
</evidence>
<comment type="caution">
    <text evidence="3">The sequence shown here is derived from an EMBL/GenBank/DDBJ whole genome shotgun (WGS) entry which is preliminary data.</text>
</comment>
<dbReference type="InterPro" id="IPR052336">
    <property type="entry name" value="MlaD_Phospholipid_Transporter"/>
</dbReference>
<dbReference type="EMBL" id="BAAARW010000011">
    <property type="protein sequence ID" value="GAA2413403.1"/>
    <property type="molecule type" value="Genomic_DNA"/>
</dbReference>
<protein>
    <submittedName>
        <fullName evidence="3">MCE family protein</fullName>
    </submittedName>
</protein>
<dbReference type="PANTHER" id="PTHR33371:SF19">
    <property type="entry name" value="MCE-FAMILY PROTEIN MCE4A"/>
    <property type="match status" value="1"/>
</dbReference>
<reference evidence="3 4" key="1">
    <citation type="journal article" date="2019" name="Int. J. Syst. Evol. Microbiol.">
        <title>The Global Catalogue of Microorganisms (GCM) 10K type strain sequencing project: providing services to taxonomists for standard genome sequencing and annotation.</title>
        <authorList>
            <consortium name="The Broad Institute Genomics Platform"/>
            <consortium name="The Broad Institute Genome Sequencing Center for Infectious Disease"/>
            <person name="Wu L."/>
            <person name="Ma J."/>
        </authorList>
    </citation>
    <scope>NUCLEOTIDE SEQUENCE [LARGE SCALE GENOMIC DNA]</scope>
    <source>
        <strain evidence="3 4">JCM 3325</strain>
    </source>
</reference>
<gene>
    <name evidence="3" type="ORF">GCM10010191_23930</name>
</gene>
<dbReference type="Proteomes" id="UP001501231">
    <property type="component" value="Unassembled WGS sequence"/>
</dbReference>
<dbReference type="InterPro" id="IPR003399">
    <property type="entry name" value="Mce/MlaD"/>
</dbReference>
<feature type="domain" description="Mammalian cell entry C-terminal" evidence="2">
    <location>
        <begin position="123"/>
        <end position="344"/>
    </location>
</feature>
<keyword evidence="4" id="KW-1185">Reference proteome</keyword>
<feature type="domain" description="Mce/MlaD" evidence="1">
    <location>
        <begin position="43"/>
        <end position="118"/>
    </location>
</feature>
<organism evidence="3 4">
    <name type="scientific">Actinomadura vinacea</name>
    <dbReference type="NCBI Taxonomy" id="115336"/>
    <lineage>
        <taxon>Bacteria</taxon>
        <taxon>Bacillati</taxon>
        <taxon>Actinomycetota</taxon>
        <taxon>Actinomycetes</taxon>
        <taxon>Streptosporangiales</taxon>
        <taxon>Thermomonosporaceae</taxon>
        <taxon>Actinomadura</taxon>
    </lineage>
</organism>
<proteinExistence type="predicted"/>
<dbReference type="NCBIfam" id="TIGR00996">
    <property type="entry name" value="Mtu_fam_mce"/>
    <property type="match status" value="1"/>
</dbReference>
<name>A0ABN3IVF1_9ACTN</name>
<evidence type="ECO:0000259" key="1">
    <source>
        <dbReference type="Pfam" id="PF02470"/>
    </source>
</evidence>
<sequence length="426" mass="45610">MRDGPMATVSRRLQGVVFLLVPALLVWLAVAIYQKRFTDATMVTLRTGSVGNELHRHADVKVRGVVVGEVREIDADGSGARLTLALKPGTVRRIPANVSAQMLPTTLFGQRFVALIPPAQPAAARLTEGSVINEDRTANAVELQEVLNNTLPLLTAVQPAKLSATLTAMSQALEGRGGELGQTLVTLDAYLAKFNPELPALNRNIHELVAFSHNYADATPDILDALYDFTSTSRTVVDQRRNLSELYSTVTSGAQDLTTFLRANSANMIQLASSSRPSLEVLARYSPEFPCVFSMLTDFIPEMNRALGKGTDRPGLRVQITAVPSKGRYIPGRDTPRYTAGGGPRCYPVPYDPSGGAAVRGQAAPPWQQAPVAVAPGGLGLPNSPQENTLVNELIAPGMREVPQSLPDWSSVLVGPVYRGAKVSVG</sequence>
<dbReference type="RefSeq" id="WP_344588850.1">
    <property type="nucleotide sequence ID" value="NZ_BAAARW010000011.1"/>
</dbReference>
<evidence type="ECO:0000259" key="2">
    <source>
        <dbReference type="Pfam" id="PF11887"/>
    </source>
</evidence>
<accession>A0ABN3IVF1</accession>
<dbReference type="InterPro" id="IPR024516">
    <property type="entry name" value="Mce_C"/>
</dbReference>
<dbReference type="InterPro" id="IPR005693">
    <property type="entry name" value="Mce"/>
</dbReference>